<reference evidence="2" key="1">
    <citation type="submission" date="2024-06" db="EMBL/GenBank/DDBJ databases">
        <authorList>
            <person name="Ryan C."/>
        </authorList>
    </citation>
    <scope>NUCLEOTIDE SEQUENCE [LARGE SCALE GENOMIC DNA]</scope>
</reference>
<evidence type="ECO:0000313" key="1">
    <source>
        <dbReference type="EMBL" id="CAL4914506.1"/>
    </source>
</evidence>
<proteinExistence type="predicted"/>
<protein>
    <submittedName>
        <fullName evidence="1">Uncharacterized protein</fullName>
    </submittedName>
</protein>
<sequence length="423" mass="45702">MNAIDDMAALVIVPSVSRMGDAIPGIQEDGLRYMAFDEAVVRQLNSVPVLNEPVLIGPAHATENNPRPSLAAVPTVPHIPLDEPVLSTLEFSPAIQNVQLHQVVLQTDSVARPSSTKMNSRHGMCPLSTCGVEAIGAPPPDLGPACVEVASTPPPVAPLSAADATFDPTGVVEDVLAPLPASPPRPTRVDASNVPPPVAILEDQTDGEGSPAAALQTEKHPWMLAETQSRLPVDSPELLLQPLRSDGEEVAWRTAEEALSTDFSTEPMMEIASREVNIVYCRRPRASVQQTLQPPDSPPKTPSHAAATSTFIKDVTKPLDIALPLPSVKQQRRHNYVNTEPPRRSRRIANLPPEIQNPSAKAVCRQLGFTDENSEVSVAMIDKYQVFFNSPLKRNDVKVMAAMLRKELPEEFQVQSPEVLVVA</sequence>
<dbReference type="AlphaFoldDB" id="A0ABC8WX69"/>
<evidence type="ECO:0000313" key="2">
    <source>
        <dbReference type="Proteomes" id="UP001497457"/>
    </source>
</evidence>
<dbReference type="EMBL" id="OZ075123">
    <property type="protein sequence ID" value="CAL4914506.1"/>
    <property type="molecule type" value="Genomic_DNA"/>
</dbReference>
<dbReference type="Proteomes" id="UP001497457">
    <property type="component" value="Chromosome 13rd"/>
</dbReference>
<reference evidence="1 2" key="2">
    <citation type="submission" date="2024-10" db="EMBL/GenBank/DDBJ databases">
        <authorList>
            <person name="Ryan C."/>
        </authorList>
    </citation>
    <scope>NUCLEOTIDE SEQUENCE [LARGE SCALE GENOMIC DNA]</scope>
</reference>
<accession>A0ABC8WX69</accession>
<gene>
    <name evidence="1" type="ORF">URODEC1_LOCUS16950</name>
</gene>
<keyword evidence="2" id="KW-1185">Reference proteome</keyword>
<name>A0ABC8WX69_9POAL</name>
<organism evidence="1 2">
    <name type="scientific">Urochloa decumbens</name>
    <dbReference type="NCBI Taxonomy" id="240449"/>
    <lineage>
        <taxon>Eukaryota</taxon>
        <taxon>Viridiplantae</taxon>
        <taxon>Streptophyta</taxon>
        <taxon>Embryophyta</taxon>
        <taxon>Tracheophyta</taxon>
        <taxon>Spermatophyta</taxon>
        <taxon>Magnoliopsida</taxon>
        <taxon>Liliopsida</taxon>
        <taxon>Poales</taxon>
        <taxon>Poaceae</taxon>
        <taxon>PACMAD clade</taxon>
        <taxon>Panicoideae</taxon>
        <taxon>Panicodae</taxon>
        <taxon>Paniceae</taxon>
        <taxon>Melinidinae</taxon>
        <taxon>Urochloa</taxon>
    </lineage>
</organism>